<protein>
    <submittedName>
        <fullName evidence="1">Uncharacterized protein</fullName>
    </submittedName>
</protein>
<proteinExistence type="predicted"/>
<dbReference type="AlphaFoldDB" id="A0A1X1PF85"/>
<sequence length="107" mass="12640">MWSGKVVTTSADQFASDNPVYILSVDHLDRLIEAVRRGQCRFASFFEDYSRRRREPERRLLLLSELLNEKPYLGPELPARLFEIYEPFYEKLAERARPEQRSSPFDG</sequence>
<evidence type="ECO:0000313" key="1">
    <source>
        <dbReference type="EMBL" id="ORT84691.1"/>
    </source>
</evidence>
<reference evidence="1 2" key="1">
    <citation type="submission" date="2017-04" db="EMBL/GenBank/DDBJ databases">
        <title>Burkholderia puraquae sp. nov., a novel Burkholderia cepacia complex species from hospital setting samples.</title>
        <authorList>
            <person name="Martina P."/>
            <person name="Leguizamon M."/>
            <person name="Prieto C."/>
            <person name="Sousa S."/>
            <person name="Montanaro P."/>
            <person name="Draghi W."/>
            <person name="Staembler M."/>
            <person name="Bettiol M."/>
            <person name="Figoli C."/>
            <person name="Palau J."/>
            <person name="Alvarez F."/>
            <person name="Benetti S."/>
            <person name="Anchat E."/>
            <person name="Vescina C."/>
            <person name="Ferreras J."/>
            <person name="Lasch P."/>
            <person name="Lagares A."/>
            <person name="Zorreguieta A."/>
            <person name="Yantorno O."/>
            <person name="Bosch A."/>
        </authorList>
    </citation>
    <scope>NUCLEOTIDE SEQUENCE [LARGE SCALE GENOMIC DNA]</scope>
    <source>
        <strain evidence="1 2">CAMPA 1040</strain>
    </source>
</reference>
<evidence type="ECO:0000313" key="2">
    <source>
        <dbReference type="Proteomes" id="UP000193146"/>
    </source>
</evidence>
<accession>A0A1X1PF85</accession>
<dbReference type="EMBL" id="NBYX01000009">
    <property type="protein sequence ID" value="ORT84691.1"/>
    <property type="molecule type" value="Genomic_DNA"/>
</dbReference>
<keyword evidence="2" id="KW-1185">Reference proteome</keyword>
<gene>
    <name evidence="1" type="ORF">B7G54_19255</name>
</gene>
<comment type="caution">
    <text evidence="1">The sequence shown here is derived from an EMBL/GenBank/DDBJ whole genome shotgun (WGS) entry which is preliminary data.</text>
</comment>
<dbReference type="Proteomes" id="UP000193146">
    <property type="component" value="Unassembled WGS sequence"/>
</dbReference>
<name>A0A1X1PF85_9BURK</name>
<organism evidence="1 2">
    <name type="scientific">Burkholderia puraquae</name>
    <dbReference type="NCBI Taxonomy" id="1904757"/>
    <lineage>
        <taxon>Bacteria</taxon>
        <taxon>Pseudomonadati</taxon>
        <taxon>Pseudomonadota</taxon>
        <taxon>Betaproteobacteria</taxon>
        <taxon>Burkholderiales</taxon>
        <taxon>Burkholderiaceae</taxon>
        <taxon>Burkholderia</taxon>
        <taxon>Burkholderia cepacia complex</taxon>
    </lineage>
</organism>